<evidence type="ECO:0000313" key="2">
    <source>
        <dbReference type="EMBL" id="RKP30846.1"/>
    </source>
</evidence>
<accession>A0A4P9ZD35</accession>
<dbReference type="PANTHER" id="PTHR39394">
    <property type="entry name" value="YALI0E31793P"/>
    <property type="match status" value="1"/>
</dbReference>
<dbReference type="OrthoDB" id="1922282at2759"/>
<evidence type="ECO:0000256" key="1">
    <source>
        <dbReference type="SAM" id="MobiDB-lite"/>
    </source>
</evidence>
<organism evidence="2 3">
    <name type="scientific">Metschnikowia bicuspidata</name>
    <dbReference type="NCBI Taxonomy" id="27322"/>
    <lineage>
        <taxon>Eukaryota</taxon>
        <taxon>Fungi</taxon>
        <taxon>Dikarya</taxon>
        <taxon>Ascomycota</taxon>
        <taxon>Saccharomycotina</taxon>
        <taxon>Pichiomycetes</taxon>
        <taxon>Metschnikowiaceae</taxon>
        <taxon>Metschnikowia</taxon>
    </lineage>
</organism>
<sequence length="367" mass="41515">MKCFFRQNSTKPALTERFNQIFEQKLAGSSGSDLRKRPRGESTRPPANARVQSQLQDAFFRHTYQRERGYLDSENRLRSHGDCQAADPYTDWPWTGTEPVSATVRRVMTNLMPRAKKIDARHTAGLAVQGERVHSAKDLSIDYKVGKHASAAEREREQFRELYKEPLLGSAKTGTFKDDLGGVRGRPSDKERLANSADTAYFMNEIQQGMDAAIRAFRTGVRTHAVNTALQSLDSHVKKSFDEVLSCLHNYDATELKKRVVRAVQQTHGEYLALKVAEINSEIKTFNLLAPLSSLHKWKLTAEHVLQAQSDQLMATLGDEIKKTKSKPPLLCPLGSTRNLVLSLPVRERLGEPMDIWRLVKSIFKNR</sequence>
<proteinExistence type="predicted"/>
<protein>
    <recommendedName>
        <fullName evidence="4">DnaJ homologue subfamily C member 28 conserved domain-containing protein</fullName>
    </recommendedName>
</protein>
<gene>
    <name evidence="2" type="ORF">METBISCDRAFT_27104</name>
</gene>
<feature type="compositionally biased region" description="Basic and acidic residues" evidence="1">
    <location>
        <begin position="33"/>
        <end position="42"/>
    </location>
</feature>
<dbReference type="PANTHER" id="PTHR39394:SF1">
    <property type="entry name" value="DNAJ HOMOLOGUE SUBFAMILY C MEMBER 28 CONSERVED DOMAIN-CONTAINING PROTEIN"/>
    <property type="match status" value="1"/>
</dbReference>
<dbReference type="Proteomes" id="UP000268321">
    <property type="component" value="Unassembled WGS sequence"/>
</dbReference>
<keyword evidence="3" id="KW-1185">Reference proteome</keyword>
<dbReference type="EMBL" id="ML004451">
    <property type="protein sequence ID" value="RKP30846.1"/>
    <property type="molecule type" value="Genomic_DNA"/>
</dbReference>
<name>A0A4P9ZD35_9ASCO</name>
<evidence type="ECO:0000313" key="3">
    <source>
        <dbReference type="Proteomes" id="UP000268321"/>
    </source>
</evidence>
<dbReference type="AlphaFoldDB" id="A0A4P9ZD35"/>
<feature type="region of interest" description="Disordered" evidence="1">
    <location>
        <begin position="25"/>
        <end position="49"/>
    </location>
</feature>
<evidence type="ECO:0008006" key="4">
    <source>
        <dbReference type="Google" id="ProtNLM"/>
    </source>
</evidence>
<reference evidence="3" key="1">
    <citation type="journal article" date="2018" name="Nat. Microbiol.">
        <title>Leveraging single-cell genomics to expand the fungal tree of life.</title>
        <authorList>
            <person name="Ahrendt S.R."/>
            <person name="Quandt C.A."/>
            <person name="Ciobanu D."/>
            <person name="Clum A."/>
            <person name="Salamov A."/>
            <person name="Andreopoulos B."/>
            <person name="Cheng J.F."/>
            <person name="Woyke T."/>
            <person name="Pelin A."/>
            <person name="Henrissat B."/>
            <person name="Reynolds N.K."/>
            <person name="Benny G.L."/>
            <person name="Smith M.E."/>
            <person name="James T.Y."/>
            <person name="Grigoriev I.V."/>
        </authorList>
    </citation>
    <scope>NUCLEOTIDE SEQUENCE [LARGE SCALE GENOMIC DNA]</scope>
    <source>
        <strain evidence="3">Baker2002</strain>
    </source>
</reference>